<feature type="transmembrane region" description="Helical" evidence="12">
    <location>
        <begin position="247"/>
        <end position="263"/>
    </location>
</feature>
<evidence type="ECO:0000256" key="3">
    <source>
        <dbReference type="ARBA" id="ARBA00022670"/>
    </source>
</evidence>
<dbReference type="EMBL" id="JAMTCO010000004">
    <property type="protein sequence ID" value="MCP2269329.1"/>
    <property type="molecule type" value="Genomic_DNA"/>
</dbReference>
<feature type="transmembrane region" description="Helical" evidence="12">
    <location>
        <begin position="578"/>
        <end position="601"/>
    </location>
</feature>
<feature type="transmembrane region" description="Helical" evidence="12">
    <location>
        <begin position="327"/>
        <end position="350"/>
    </location>
</feature>
<feature type="transmembrane region" description="Helical" evidence="12">
    <location>
        <begin position="643"/>
        <end position="661"/>
    </location>
</feature>
<evidence type="ECO:0000256" key="8">
    <source>
        <dbReference type="ARBA" id="ARBA00022989"/>
    </source>
</evidence>
<keyword evidence="2" id="KW-1003">Cell membrane</keyword>
<keyword evidence="10 12" id="KW-0472">Membrane</keyword>
<dbReference type="Proteomes" id="UP001205185">
    <property type="component" value="Unassembled WGS sequence"/>
</dbReference>
<feature type="transmembrane region" description="Helical" evidence="12">
    <location>
        <begin position="527"/>
        <end position="544"/>
    </location>
</feature>
<dbReference type="Pfam" id="PF01435">
    <property type="entry name" value="Peptidase_M48"/>
    <property type="match status" value="1"/>
</dbReference>
<keyword evidence="4 12" id="KW-0812">Transmembrane</keyword>
<comment type="cofactor">
    <cofactor evidence="1">
        <name>Zn(2+)</name>
        <dbReference type="ChEBI" id="CHEBI:29105"/>
    </cofactor>
</comment>
<evidence type="ECO:0000313" key="14">
    <source>
        <dbReference type="EMBL" id="MCP2269329.1"/>
    </source>
</evidence>
<evidence type="ECO:0000256" key="5">
    <source>
        <dbReference type="ARBA" id="ARBA00022723"/>
    </source>
</evidence>
<feature type="domain" description="Peptidase M48" evidence="13">
    <location>
        <begin position="135"/>
        <end position="310"/>
    </location>
</feature>
<feature type="transmembrane region" description="Helical" evidence="12">
    <location>
        <begin position="392"/>
        <end position="416"/>
    </location>
</feature>
<evidence type="ECO:0000256" key="10">
    <source>
        <dbReference type="ARBA" id="ARBA00023136"/>
    </source>
</evidence>
<keyword evidence="8 12" id="KW-1133">Transmembrane helix</keyword>
<evidence type="ECO:0000256" key="2">
    <source>
        <dbReference type="ARBA" id="ARBA00022475"/>
    </source>
</evidence>
<name>A0ABT1I9S3_9PSEU</name>
<evidence type="ECO:0000256" key="1">
    <source>
        <dbReference type="ARBA" id="ARBA00001947"/>
    </source>
</evidence>
<evidence type="ECO:0000256" key="12">
    <source>
        <dbReference type="SAM" id="Phobius"/>
    </source>
</evidence>
<evidence type="ECO:0000256" key="7">
    <source>
        <dbReference type="ARBA" id="ARBA00022833"/>
    </source>
</evidence>
<feature type="transmembrane region" description="Helical" evidence="12">
    <location>
        <begin position="608"/>
        <end position="631"/>
    </location>
</feature>
<keyword evidence="6" id="KW-0378">Hydrolase</keyword>
<proteinExistence type="predicted"/>
<feature type="transmembrane region" description="Helical" evidence="12">
    <location>
        <begin position="362"/>
        <end position="380"/>
    </location>
</feature>
<feature type="compositionally biased region" description="Low complexity" evidence="11">
    <location>
        <begin position="833"/>
        <end position="856"/>
    </location>
</feature>
<organism evidence="14 15">
    <name type="scientific">Actinokineospora diospyrosa</name>
    <dbReference type="NCBI Taxonomy" id="103728"/>
    <lineage>
        <taxon>Bacteria</taxon>
        <taxon>Bacillati</taxon>
        <taxon>Actinomycetota</taxon>
        <taxon>Actinomycetes</taxon>
        <taxon>Pseudonocardiales</taxon>
        <taxon>Pseudonocardiaceae</taxon>
        <taxon>Actinokineospora</taxon>
    </lineage>
</organism>
<comment type="caution">
    <text evidence="14">The sequence shown here is derived from an EMBL/GenBank/DDBJ whole genome shotgun (WGS) entry which is preliminary data.</text>
</comment>
<feature type="transmembrane region" description="Helical" evidence="12">
    <location>
        <begin position="673"/>
        <end position="691"/>
    </location>
</feature>
<keyword evidence="5" id="KW-0479">Metal-binding</keyword>
<feature type="transmembrane region" description="Helical" evidence="12">
    <location>
        <begin position="211"/>
        <end position="235"/>
    </location>
</feature>
<evidence type="ECO:0000259" key="13">
    <source>
        <dbReference type="Pfam" id="PF01435"/>
    </source>
</evidence>
<gene>
    <name evidence="14" type="ORF">LV75_001817</name>
</gene>
<dbReference type="PANTHER" id="PTHR43221">
    <property type="entry name" value="PROTEASE HTPX"/>
    <property type="match status" value="1"/>
</dbReference>
<dbReference type="CDD" id="cd07329">
    <property type="entry name" value="M56_like"/>
    <property type="match status" value="1"/>
</dbReference>
<evidence type="ECO:0000256" key="6">
    <source>
        <dbReference type="ARBA" id="ARBA00022801"/>
    </source>
</evidence>
<accession>A0ABT1I9S3</accession>
<keyword evidence="15" id="KW-1185">Reference proteome</keyword>
<keyword evidence="3" id="KW-0645">Protease</keyword>
<keyword evidence="7" id="KW-0862">Zinc</keyword>
<dbReference type="InterPro" id="IPR001915">
    <property type="entry name" value="Peptidase_M48"/>
</dbReference>
<evidence type="ECO:0000256" key="9">
    <source>
        <dbReference type="ARBA" id="ARBA00023049"/>
    </source>
</evidence>
<keyword evidence="9" id="KW-0482">Metalloprotease</keyword>
<feature type="region of interest" description="Disordered" evidence="11">
    <location>
        <begin position="833"/>
        <end position="893"/>
    </location>
</feature>
<evidence type="ECO:0000256" key="11">
    <source>
        <dbReference type="SAM" id="MobiDB-lite"/>
    </source>
</evidence>
<evidence type="ECO:0000256" key="4">
    <source>
        <dbReference type="ARBA" id="ARBA00022692"/>
    </source>
</evidence>
<reference evidence="14 15" key="1">
    <citation type="submission" date="2022-06" db="EMBL/GenBank/DDBJ databases">
        <title>Genomic Encyclopedia of Archaeal and Bacterial Type Strains, Phase II (KMG-II): from individual species to whole genera.</title>
        <authorList>
            <person name="Goeker M."/>
        </authorList>
    </citation>
    <scope>NUCLEOTIDE SEQUENCE [LARGE SCALE GENOMIC DNA]</scope>
    <source>
        <strain evidence="14 15">DSM 44255</strain>
    </source>
</reference>
<protein>
    <submittedName>
        <fullName evidence="14">Peptidase family M48</fullName>
    </submittedName>
</protein>
<feature type="transmembrane region" description="Helical" evidence="12">
    <location>
        <begin position="551"/>
        <end position="572"/>
    </location>
</feature>
<sequence>MTTPPEGRPAGAGVPAGTTFRFLTLVGLALAITTYVADHFATFAASGQGLARMRCQVTSDLYAGAMIVLEPDESKWRTYYDCIYRLRAPQMLWVGGGLLLLALVAWLFYVAQPAWRIRRGRLVLLREVPALWDRLEGTLTELTGKAGLATMPEFRLDARSTKAGGLAFGTHRRPIVCLDVGLVLLHDRDRPAFEAVVLHELAHLRHRDVPITYATIAIWRSVLLVAVLPFMVSILRDAFVRLGQPNWPYLVWFPALIALAYIARLSVLRAREHHADVLVAHWTGAQDPFRSLPDLATPRFGNHPGRTARAAITANPVLLLRPGFWPFFLGGLTWQVVANTASLGLQLLWLRADSPGLVVQDWAWSLGAAALVCVAAWRGAEYVRLGGERRRVFVQPGLGIGLGLAVGVLFAPTVLADPQNLQVSPLSLALRALGVVVAVLLCGWAGWCALRLGERARGVRGAAVAAATLVVCWGCLGWLPTAHAYTLSWDTHLGPAAARLGELAGGGFDAAVLKAVFLTFISNTDPIGNTIALTLVWLVPAVLVRPPRATFVVGAVGMAVAATAVTVLAWTGKTTPEGALALTAAQLVAVAIVQLGAALVARRAGVTSALIAAWLTGIAGCAAIWVAHGAAGGVDAILARRPMQVLPFTAVAAAVLAALLLRRKAMSRPVRRVAVVPVVVLTAIALVYHPVAVPPAVALLPPQPTAAVLDPQAALEIWTHGGGLSLLNNATRAQYAAAIGMTTTDRGAEVVRCQELLAHVDAARAFPGPPVPEARRHWDAILDAQRRGADECVRLFASPGGDPTPVTEEFADANTEIMALLRLLPFGESSIQAAMPSTTPAPSTAPTTSAAPTTTTAPPPVELGPSLLTATDLPAGSKEDPPSTGGGGSSEVKLEPAECGATIGPPTESQVSRKFTLPDGAWLTHTIYRYPGDAAAVLREVEANYTRCHRYRVISGSIVQDVTTDVVGGVPWVADVTYRGPYLTLHSRQVWILKGTTLSVVSHMGKRVVKPSLMDSLVATATARLP</sequence>
<evidence type="ECO:0000313" key="15">
    <source>
        <dbReference type="Proteomes" id="UP001205185"/>
    </source>
</evidence>
<dbReference type="PANTHER" id="PTHR43221:SF2">
    <property type="entry name" value="PROTEASE HTPX HOMOLOG"/>
    <property type="match status" value="1"/>
</dbReference>
<feature type="transmembrane region" description="Helical" evidence="12">
    <location>
        <begin position="462"/>
        <end position="479"/>
    </location>
</feature>
<dbReference type="Gene3D" id="3.30.2010.10">
    <property type="entry name" value="Metalloproteases ('zincins'), catalytic domain"/>
    <property type="match status" value="1"/>
</dbReference>
<feature type="transmembrane region" description="Helical" evidence="12">
    <location>
        <begin position="91"/>
        <end position="111"/>
    </location>
</feature>
<dbReference type="InterPro" id="IPR050083">
    <property type="entry name" value="HtpX_protease"/>
</dbReference>
<feature type="transmembrane region" description="Helical" evidence="12">
    <location>
        <begin position="428"/>
        <end position="450"/>
    </location>
</feature>